<dbReference type="NCBIfam" id="TIGR02745">
    <property type="entry name" value="ccoG_rdxA_fixG"/>
    <property type="match status" value="1"/>
</dbReference>
<dbReference type="InterPro" id="IPR051684">
    <property type="entry name" value="Electron_Trans/Redox"/>
</dbReference>
<dbReference type="Pfam" id="PF12801">
    <property type="entry name" value="Fer4_5"/>
    <property type="match status" value="1"/>
</dbReference>
<evidence type="ECO:0000256" key="7">
    <source>
        <dbReference type="SAM" id="Phobius"/>
    </source>
</evidence>
<dbReference type="EMBL" id="BMYZ01000001">
    <property type="protein sequence ID" value="GGY63192.1"/>
    <property type="molecule type" value="Genomic_DNA"/>
</dbReference>
<dbReference type="PROSITE" id="PS51379">
    <property type="entry name" value="4FE4S_FER_2"/>
    <property type="match status" value="1"/>
</dbReference>
<name>A0ABQ3ANT5_9GAMM</name>
<keyword evidence="1" id="KW-0813">Transport</keyword>
<proteinExistence type="predicted"/>
<dbReference type="PROSITE" id="PS00198">
    <property type="entry name" value="4FE4S_FER_1"/>
    <property type="match status" value="1"/>
</dbReference>
<accession>A0ABQ3ANT5</accession>
<feature type="transmembrane region" description="Helical" evidence="7">
    <location>
        <begin position="175"/>
        <end position="192"/>
    </location>
</feature>
<dbReference type="Gene3D" id="1.10.1060.10">
    <property type="entry name" value="Alpha-helical ferredoxin"/>
    <property type="match status" value="1"/>
</dbReference>
<evidence type="ECO:0000256" key="1">
    <source>
        <dbReference type="ARBA" id="ARBA00022448"/>
    </source>
</evidence>
<evidence type="ECO:0000256" key="6">
    <source>
        <dbReference type="ARBA" id="ARBA00023014"/>
    </source>
</evidence>
<evidence type="ECO:0000313" key="9">
    <source>
        <dbReference type="EMBL" id="GGY63192.1"/>
    </source>
</evidence>
<dbReference type="InterPro" id="IPR014116">
    <property type="entry name" value="Cyt_c_oxidase_cbb3_FixG"/>
</dbReference>
<keyword evidence="7" id="KW-1133">Transmembrane helix</keyword>
<dbReference type="Pfam" id="PF13746">
    <property type="entry name" value="Fer4_18"/>
    <property type="match status" value="1"/>
</dbReference>
<keyword evidence="4" id="KW-0249">Electron transport</keyword>
<sequence>MSEVRSVNEKSKQPEASKEVPVKEISATEIRYINLYESEEKVYNRRITGFFQRLRRYVSAPLMLGFLLMPWLVIDGRPAMLFDLPARQFNILWVTFSPQDGVYLAWLLIISAFLLFTVTVMVGRVWCGFTCPQTIWTQMFMWAEFLCEGDRNKRIKLDSQKWSAEKFFRKAAKHGIWIAISLVTALTFVGYFTPIRDLVAGMFTFELDITAVFWILFFTGATYGNAGFMREQVCKYMCPYARFQAVMYDQDTLAVWYNKERGEKRGPRKMTEDYKAQGLGDCIDCSWCVQVCPVNIDIREGLQAECIDCGLCIDACDSVMEKMNYPLGLISFTTEGAVDKKKVKIMRPRVLGYGFLLLIMVGTFVYSLATRMPLLVEVIRDRGTQMYRITDGNVSNVYNLKLENLDRKTHVYDVSVSGNYEFEIQGYKAPPVTEGEIINLPVRVVTKRSELKGEKNTITFKVVARENPEVVVSRSTTFIGPSK</sequence>
<dbReference type="InterPro" id="IPR013783">
    <property type="entry name" value="Ig-like_fold"/>
</dbReference>
<dbReference type="InterPro" id="IPR017900">
    <property type="entry name" value="4Fe4S_Fe_S_CS"/>
</dbReference>
<feature type="transmembrane region" description="Helical" evidence="7">
    <location>
        <begin position="54"/>
        <end position="74"/>
    </location>
</feature>
<feature type="transmembrane region" description="Helical" evidence="7">
    <location>
        <begin position="350"/>
        <end position="369"/>
    </location>
</feature>
<comment type="caution">
    <text evidence="9">The sequence shown here is derived from an EMBL/GenBank/DDBJ whole genome shotgun (WGS) entry which is preliminary data.</text>
</comment>
<dbReference type="SUPFAM" id="SSF54862">
    <property type="entry name" value="4Fe-4S ferredoxins"/>
    <property type="match status" value="1"/>
</dbReference>
<dbReference type="InterPro" id="IPR017896">
    <property type="entry name" value="4Fe4S_Fe-S-bd"/>
</dbReference>
<dbReference type="PANTHER" id="PTHR30176:SF3">
    <property type="entry name" value="FERREDOXIN-TYPE PROTEIN NAPH"/>
    <property type="match status" value="1"/>
</dbReference>
<organism evidence="9 10">
    <name type="scientific">Cellvibrio zantedeschiae</name>
    <dbReference type="NCBI Taxonomy" id="1237077"/>
    <lineage>
        <taxon>Bacteria</taxon>
        <taxon>Pseudomonadati</taxon>
        <taxon>Pseudomonadota</taxon>
        <taxon>Gammaproteobacteria</taxon>
        <taxon>Cellvibrionales</taxon>
        <taxon>Cellvibrionaceae</taxon>
        <taxon>Cellvibrio</taxon>
    </lineage>
</organism>
<dbReference type="InterPro" id="IPR009051">
    <property type="entry name" value="Helical_ferredxn"/>
</dbReference>
<feature type="domain" description="4Fe-4S ferredoxin-type" evidence="8">
    <location>
        <begin position="272"/>
        <end position="301"/>
    </location>
</feature>
<evidence type="ECO:0000313" key="10">
    <source>
        <dbReference type="Proteomes" id="UP000619761"/>
    </source>
</evidence>
<keyword evidence="6" id="KW-0411">Iron-sulfur</keyword>
<dbReference type="PANTHER" id="PTHR30176">
    <property type="entry name" value="FERREDOXIN-TYPE PROTEIN NAPH"/>
    <property type="match status" value="1"/>
</dbReference>
<dbReference type="InterPro" id="IPR032879">
    <property type="entry name" value="FixG_C"/>
</dbReference>
<protein>
    <submittedName>
        <fullName evidence="9">Ferredoxin</fullName>
    </submittedName>
</protein>
<reference evidence="10" key="1">
    <citation type="journal article" date="2019" name="Int. J. Syst. Evol. Microbiol.">
        <title>The Global Catalogue of Microorganisms (GCM) 10K type strain sequencing project: providing services to taxonomists for standard genome sequencing and annotation.</title>
        <authorList>
            <consortium name="The Broad Institute Genomics Platform"/>
            <consortium name="The Broad Institute Genome Sequencing Center for Infectious Disease"/>
            <person name="Wu L."/>
            <person name="Ma J."/>
        </authorList>
    </citation>
    <scope>NUCLEOTIDE SEQUENCE [LARGE SCALE GENOMIC DNA]</scope>
    <source>
        <strain evidence="10">KCTC 32239</strain>
    </source>
</reference>
<evidence type="ECO:0000256" key="3">
    <source>
        <dbReference type="ARBA" id="ARBA00022723"/>
    </source>
</evidence>
<gene>
    <name evidence="9" type="ORF">GCM10011613_03550</name>
</gene>
<keyword evidence="3" id="KW-0479">Metal-binding</keyword>
<keyword evidence="10" id="KW-1185">Reference proteome</keyword>
<evidence type="ECO:0000256" key="5">
    <source>
        <dbReference type="ARBA" id="ARBA00023004"/>
    </source>
</evidence>
<keyword evidence="2" id="KW-0004">4Fe-4S</keyword>
<dbReference type="Pfam" id="PF11614">
    <property type="entry name" value="FixG_C"/>
    <property type="match status" value="1"/>
</dbReference>
<keyword evidence="7" id="KW-0812">Transmembrane</keyword>
<feature type="transmembrane region" description="Helical" evidence="7">
    <location>
        <begin position="103"/>
        <end position="127"/>
    </location>
</feature>
<evidence type="ECO:0000256" key="4">
    <source>
        <dbReference type="ARBA" id="ARBA00022982"/>
    </source>
</evidence>
<dbReference type="Proteomes" id="UP000619761">
    <property type="component" value="Unassembled WGS sequence"/>
</dbReference>
<keyword evidence="7" id="KW-0472">Membrane</keyword>
<dbReference type="Gene3D" id="2.60.40.10">
    <property type="entry name" value="Immunoglobulins"/>
    <property type="match status" value="1"/>
</dbReference>
<keyword evidence="5" id="KW-0408">Iron</keyword>
<evidence type="ECO:0000259" key="8">
    <source>
        <dbReference type="PROSITE" id="PS51379"/>
    </source>
</evidence>
<evidence type="ECO:0000256" key="2">
    <source>
        <dbReference type="ARBA" id="ARBA00022485"/>
    </source>
</evidence>